<keyword evidence="2 5" id="KW-0489">Methyltransferase</keyword>
<dbReference type="InterPro" id="IPR029063">
    <property type="entry name" value="SAM-dependent_MTases_sf"/>
</dbReference>
<dbReference type="PANTHER" id="PTHR44942">
    <property type="entry name" value="METHYLTRANSF_11 DOMAIN-CONTAINING PROTEIN"/>
    <property type="match status" value="1"/>
</dbReference>
<dbReference type="SUPFAM" id="SSF53335">
    <property type="entry name" value="S-adenosyl-L-methionine-dependent methyltransferases"/>
    <property type="match status" value="1"/>
</dbReference>
<dbReference type="OrthoDB" id="10027013at2759"/>
<evidence type="ECO:0000256" key="1">
    <source>
        <dbReference type="ARBA" id="ARBA00008361"/>
    </source>
</evidence>
<dbReference type="CDD" id="cd02440">
    <property type="entry name" value="AdoMet_MTases"/>
    <property type="match status" value="1"/>
</dbReference>
<evidence type="ECO:0000256" key="3">
    <source>
        <dbReference type="ARBA" id="ARBA00022679"/>
    </source>
</evidence>
<reference evidence="5 6" key="1">
    <citation type="journal article" date="2018" name="Nat. Ecol. Evol.">
        <title>Pezizomycetes genomes reveal the molecular basis of ectomycorrhizal truffle lifestyle.</title>
        <authorList>
            <person name="Murat C."/>
            <person name="Payen T."/>
            <person name="Noel B."/>
            <person name="Kuo A."/>
            <person name="Morin E."/>
            <person name="Chen J."/>
            <person name="Kohler A."/>
            <person name="Krizsan K."/>
            <person name="Balestrini R."/>
            <person name="Da Silva C."/>
            <person name="Montanini B."/>
            <person name="Hainaut M."/>
            <person name="Levati E."/>
            <person name="Barry K.W."/>
            <person name="Belfiori B."/>
            <person name="Cichocki N."/>
            <person name="Clum A."/>
            <person name="Dockter R.B."/>
            <person name="Fauchery L."/>
            <person name="Guy J."/>
            <person name="Iotti M."/>
            <person name="Le Tacon F."/>
            <person name="Lindquist E.A."/>
            <person name="Lipzen A."/>
            <person name="Malagnac F."/>
            <person name="Mello A."/>
            <person name="Molinier V."/>
            <person name="Miyauchi S."/>
            <person name="Poulain J."/>
            <person name="Riccioni C."/>
            <person name="Rubini A."/>
            <person name="Sitrit Y."/>
            <person name="Splivallo R."/>
            <person name="Traeger S."/>
            <person name="Wang M."/>
            <person name="Zifcakova L."/>
            <person name="Wipf D."/>
            <person name="Zambonelli A."/>
            <person name="Paolocci F."/>
            <person name="Nowrousian M."/>
            <person name="Ottonello S."/>
            <person name="Baldrian P."/>
            <person name="Spatafora J.W."/>
            <person name="Henrissat B."/>
            <person name="Nagy L.G."/>
            <person name="Aury J.M."/>
            <person name="Wincker P."/>
            <person name="Grigoriev I.V."/>
            <person name="Bonfante P."/>
            <person name="Martin F.M."/>
        </authorList>
    </citation>
    <scope>NUCLEOTIDE SEQUENCE [LARGE SCALE GENOMIC DNA]</scope>
    <source>
        <strain evidence="5 6">RN42</strain>
    </source>
</reference>
<dbReference type="Proteomes" id="UP000275078">
    <property type="component" value="Unassembled WGS sequence"/>
</dbReference>
<sequence length="321" mass="36421">MATFSSSTFNAARYASCRPQVPTALPSFLLSHLPGPHKTLIDIGCGPGLSTIPFIPHFENITGVDPSEVMVGHANQRIAPTESNQNPYPGKNVSFKVGNAEDFKPLGVPDNSVDMVISGEAAHWFDQSRFWPEMNRILRPGGIVGIWGYIDGLITGAPTASERMQYWSYDDAQLGPYWESGRNELRNWYGNIKAPLEDKAWARRKYWLHKAKLMGPEPPAREGEEEVATGPLFQRTMKLNDLENLFRTWSSVHNWRKKFKEAVRKTEGGKGDIVDIMMEDMVREEPNWEYTEEEIKSCAWADRDIEFTWDSVVLIVQKAEN</sequence>
<dbReference type="PANTHER" id="PTHR44942:SF4">
    <property type="entry name" value="METHYLTRANSFERASE TYPE 11 DOMAIN-CONTAINING PROTEIN"/>
    <property type="match status" value="1"/>
</dbReference>
<protein>
    <submittedName>
        <fullName evidence="5">S-adenosyl-L-methionine-dependent methyltransferase</fullName>
    </submittedName>
</protein>
<feature type="domain" description="Methyltransferase type 11" evidence="4">
    <location>
        <begin position="41"/>
        <end position="144"/>
    </location>
</feature>
<evidence type="ECO:0000256" key="2">
    <source>
        <dbReference type="ARBA" id="ARBA00022603"/>
    </source>
</evidence>
<dbReference type="GO" id="GO:0032259">
    <property type="term" value="P:methylation"/>
    <property type="evidence" value="ECO:0007669"/>
    <property type="project" value="UniProtKB-KW"/>
</dbReference>
<evidence type="ECO:0000313" key="5">
    <source>
        <dbReference type="EMBL" id="RPA87581.1"/>
    </source>
</evidence>
<dbReference type="InterPro" id="IPR051052">
    <property type="entry name" value="Diverse_substrate_MTase"/>
</dbReference>
<accession>A0A3N4ITJ6</accession>
<dbReference type="InterPro" id="IPR013216">
    <property type="entry name" value="Methyltransf_11"/>
</dbReference>
<gene>
    <name evidence="5" type="ORF">BJ508DRAFT_219834</name>
</gene>
<dbReference type="GO" id="GO:0008757">
    <property type="term" value="F:S-adenosylmethionine-dependent methyltransferase activity"/>
    <property type="evidence" value="ECO:0007669"/>
    <property type="project" value="InterPro"/>
</dbReference>
<dbReference type="Pfam" id="PF08241">
    <property type="entry name" value="Methyltransf_11"/>
    <property type="match status" value="1"/>
</dbReference>
<comment type="similarity">
    <text evidence="1">Belongs to the methyltransferase superfamily.</text>
</comment>
<name>A0A3N4ITJ6_ASCIM</name>
<proteinExistence type="inferred from homology"/>
<keyword evidence="3 5" id="KW-0808">Transferase</keyword>
<dbReference type="STRING" id="1160509.A0A3N4ITJ6"/>
<evidence type="ECO:0000259" key="4">
    <source>
        <dbReference type="Pfam" id="PF08241"/>
    </source>
</evidence>
<evidence type="ECO:0000313" key="6">
    <source>
        <dbReference type="Proteomes" id="UP000275078"/>
    </source>
</evidence>
<keyword evidence="6" id="KW-1185">Reference proteome</keyword>
<dbReference type="AlphaFoldDB" id="A0A3N4ITJ6"/>
<organism evidence="5 6">
    <name type="scientific">Ascobolus immersus RN42</name>
    <dbReference type="NCBI Taxonomy" id="1160509"/>
    <lineage>
        <taxon>Eukaryota</taxon>
        <taxon>Fungi</taxon>
        <taxon>Dikarya</taxon>
        <taxon>Ascomycota</taxon>
        <taxon>Pezizomycotina</taxon>
        <taxon>Pezizomycetes</taxon>
        <taxon>Pezizales</taxon>
        <taxon>Ascobolaceae</taxon>
        <taxon>Ascobolus</taxon>
    </lineage>
</organism>
<dbReference type="Gene3D" id="3.40.50.150">
    <property type="entry name" value="Vaccinia Virus protein VP39"/>
    <property type="match status" value="1"/>
</dbReference>
<dbReference type="EMBL" id="ML119646">
    <property type="protein sequence ID" value="RPA87581.1"/>
    <property type="molecule type" value="Genomic_DNA"/>
</dbReference>